<dbReference type="Pfam" id="PF01636">
    <property type="entry name" value="APH"/>
    <property type="match status" value="1"/>
</dbReference>
<dbReference type="AlphaFoldDB" id="A0A409WHA8"/>
<proteinExistence type="predicted"/>
<dbReference type="EMBL" id="NHYE01005070">
    <property type="protein sequence ID" value="PPQ77914.1"/>
    <property type="molecule type" value="Genomic_DNA"/>
</dbReference>
<name>A0A409WHA8_9AGAR</name>
<reference evidence="2 3" key="1">
    <citation type="journal article" date="2018" name="Evol. Lett.">
        <title>Horizontal gene cluster transfer increased hallucinogenic mushroom diversity.</title>
        <authorList>
            <person name="Reynolds H.T."/>
            <person name="Vijayakumar V."/>
            <person name="Gluck-Thaler E."/>
            <person name="Korotkin H.B."/>
            <person name="Matheny P.B."/>
            <person name="Slot J.C."/>
        </authorList>
    </citation>
    <scope>NUCLEOTIDE SEQUENCE [LARGE SCALE GENOMIC DNA]</scope>
    <source>
        <strain evidence="2 3">SRW20</strain>
    </source>
</reference>
<evidence type="ECO:0000259" key="1">
    <source>
        <dbReference type="Pfam" id="PF01636"/>
    </source>
</evidence>
<protein>
    <recommendedName>
        <fullName evidence="1">Aminoglycoside phosphotransferase domain-containing protein</fullName>
    </recommendedName>
</protein>
<feature type="domain" description="Aminoglycoside phosphotransferase" evidence="1">
    <location>
        <begin position="89"/>
        <end position="267"/>
    </location>
</feature>
<dbReference type="Gene3D" id="3.90.1200.10">
    <property type="match status" value="1"/>
</dbReference>
<dbReference type="InterPro" id="IPR011009">
    <property type="entry name" value="Kinase-like_dom_sf"/>
</dbReference>
<dbReference type="InterPro" id="IPR051678">
    <property type="entry name" value="AGP_Transferase"/>
</dbReference>
<dbReference type="SUPFAM" id="SSF56112">
    <property type="entry name" value="Protein kinase-like (PK-like)"/>
    <property type="match status" value="1"/>
</dbReference>
<dbReference type="InterPro" id="IPR002575">
    <property type="entry name" value="Aminoglycoside_PTrfase"/>
</dbReference>
<organism evidence="2 3">
    <name type="scientific">Gymnopilus dilepis</name>
    <dbReference type="NCBI Taxonomy" id="231916"/>
    <lineage>
        <taxon>Eukaryota</taxon>
        <taxon>Fungi</taxon>
        <taxon>Dikarya</taxon>
        <taxon>Basidiomycota</taxon>
        <taxon>Agaricomycotina</taxon>
        <taxon>Agaricomycetes</taxon>
        <taxon>Agaricomycetidae</taxon>
        <taxon>Agaricales</taxon>
        <taxon>Agaricineae</taxon>
        <taxon>Hymenogastraceae</taxon>
        <taxon>Gymnopilus</taxon>
    </lineage>
</organism>
<dbReference type="PANTHER" id="PTHR21310:SF58">
    <property type="entry name" value="AMINOGLYCOSIDE PHOSPHOTRANSFERASE DOMAIN-CONTAINING PROTEIN"/>
    <property type="match status" value="1"/>
</dbReference>
<gene>
    <name evidence="2" type="ORF">CVT26_005169</name>
</gene>
<dbReference type="Proteomes" id="UP000284706">
    <property type="component" value="Unassembled WGS sequence"/>
</dbReference>
<dbReference type="STRING" id="231916.A0A409WHA8"/>
<keyword evidence="3" id="KW-1185">Reference proteome</keyword>
<dbReference type="InParanoid" id="A0A409WHA8"/>
<evidence type="ECO:0000313" key="3">
    <source>
        <dbReference type="Proteomes" id="UP000284706"/>
    </source>
</evidence>
<comment type="caution">
    <text evidence="2">The sequence shown here is derived from an EMBL/GenBank/DDBJ whole genome shotgun (WGS) entry which is preliminary data.</text>
</comment>
<dbReference type="CDD" id="cd05120">
    <property type="entry name" value="APH_ChoK_like"/>
    <property type="match status" value="1"/>
</dbReference>
<evidence type="ECO:0000313" key="2">
    <source>
        <dbReference type="EMBL" id="PPQ77914.1"/>
    </source>
</evidence>
<dbReference type="OrthoDB" id="5404599at2759"/>
<sequence length="295" mass="34107">MHRIKHPVIPEWPLRSATILGKLWFFLPDSLRLSVYRLLRFVGAKIWPNQRPIGGHGKQRLPFNLYCKYGSRISLPEVLATSFVYENTTIPVPRILDVVYEGEDLFVLMTRLPGVPVLHVARDLDEAAWCRLEADLSDWLRQLRSLAPPSDIVGSYLQTSSLQQYIDVNRAIGPWLDIAAFHQYMITLCPEDQGNEAYQTFRRAARSRIFVKDYRLCFTHGDLAIHNLLIENGRLSGMVDFENSGWFPEYWEYATALYCKLENRWKTAIRNIFAGLYDEEIEVLHIFAEANSGNV</sequence>
<dbReference type="PANTHER" id="PTHR21310">
    <property type="entry name" value="AMINOGLYCOSIDE PHOSPHOTRANSFERASE-RELATED-RELATED"/>
    <property type="match status" value="1"/>
</dbReference>
<accession>A0A409WHA8</accession>